<proteinExistence type="predicted"/>
<evidence type="ECO:0000256" key="1">
    <source>
        <dbReference type="SAM" id="MobiDB-lite"/>
    </source>
</evidence>
<keyword evidence="3" id="KW-1185">Reference proteome</keyword>
<accession>A0AAV5VH08</accession>
<gene>
    <name evidence="2" type="ORF">PFISCL1PPCAC_8517</name>
</gene>
<dbReference type="EMBL" id="BTSY01000003">
    <property type="protein sequence ID" value="GMT17220.1"/>
    <property type="molecule type" value="Genomic_DNA"/>
</dbReference>
<dbReference type="Proteomes" id="UP001432322">
    <property type="component" value="Unassembled WGS sequence"/>
</dbReference>
<evidence type="ECO:0000313" key="2">
    <source>
        <dbReference type="EMBL" id="GMT17220.1"/>
    </source>
</evidence>
<name>A0AAV5VH08_9BILA</name>
<feature type="non-terminal residue" evidence="2">
    <location>
        <position position="117"/>
    </location>
</feature>
<reference evidence="2" key="1">
    <citation type="submission" date="2023-10" db="EMBL/GenBank/DDBJ databases">
        <title>Genome assembly of Pristionchus species.</title>
        <authorList>
            <person name="Yoshida K."/>
            <person name="Sommer R.J."/>
        </authorList>
    </citation>
    <scope>NUCLEOTIDE SEQUENCE</scope>
    <source>
        <strain evidence="2">RS5133</strain>
    </source>
</reference>
<feature type="region of interest" description="Disordered" evidence="1">
    <location>
        <begin position="65"/>
        <end position="92"/>
    </location>
</feature>
<protein>
    <submittedName>
        <fullName evidence="2">Uncharacterized protein</fullName>
    </submittedName>
</protein>
<comment type="caution">
    <text evidence="2">The sequence shown here is derived from an EMBL/GenBank/DDBJ whole genome shotgun (WGS) entry which is preliminary data.</text>
</comment>
<organism evidence="2 3">
    <name type="scientific">Pristionchus fissidentatus</name>
    <dbReference type="NCBI Taxonomy" id="1538716"/>
    <lineage>
        <taxon>Eukaryota</taxon>
        <taxon>Metazoa</taxon>
        <taxon>Ecdysozoa</taxon>
        <taxon>Nematoda</taxon>
        <taxon>Chromadorea</taxon>
        <taxon>Rhabditida</taxon>
        <taxon>Rhabditina</taxon>
        <taxon>Diplogasteromorpha</taxon>
        <taxon>Diplogasteroidea</taxon>
        <taxon>Neodiplogasteridae</taxon>
        <taxon>Pristionchus</taxon>
    </lineage>
</organism>
<dbReference type="AlphaFoldDB" id="A0AAV5VH08"/>
<feature type="non-terminal residue" evidence="2">
    <location>
        <position position="1"/>
    </location>
</feature>
<sequence>EQQLQLQLQTPNTAAFYAAQYGFTMEEIEQQTPSYSKEVRLLLNLASSQNFKVVYDRMVAEQENRDRQFPTVKKTAQRRQSSNEHMAAAAAANRQVLRPVQLQQPANGLLPVRLHHP</sequence>
<evidence type="ECO:0000313" key="3">
    <source>
        <dbReference type="Proteomes" id="UP001432322"/>
    </source>
</evidence>